<name>A0AA39CGF3_9EURO</name>
<keyword evidence="2" id="KW-0472">Membrane</keyword>
<feature type="region of interest" description="Disordered" evidence="1">
    <location>
        <begin position="75"/>
        <end position="140"/>
    </location>
</feature>
<gene>
    <name evidence="3" type="ORF">H2200_008388</name>
</gene>
<evidence type="ECO:0000313" key="3">
    <source>
        <dbReference type="EMBL" id="KAJ9607315.1"/>
    </source>
</evidence>
<comment type="caution">
    <text evidence="3">The sequence shown here is derived from an EMBL/GenBank/DDBJ whole genome shotgun (WGS) entry which is preliminary data.</text>
</comment>
<accession>A0AA39CGF3</accession>
<feature type="transmembrane region" description="Helical" evidence="2">
    <location>
        <begin position="15"/>
        <end position="35"/>
    </location>
</feature>
<evidence type="ECO:0000256" key="2">
    <source>
        <dbReference type="SAM" id="Phobius"/>
    </source>
</evidence>
<proteinExistence type="predicted"/>
<dbReference type="AlphaFoldDB" id="A0AA39CGF3"/>
<keyword evidence="4" id="KW-1185">Reference proteome</keyword>
<sequence length="154" mass="17413">MAPIPCLVPIPTTQFLIYLLFGALITLGIFTYIVLCRSQAQGEAEMIAYPVRTREAMPSRAPLDPMRIESVLNDAQDKVMEQPVESTSYAHVETEDQEPKEEADTEDSDSVATSASTVSSNSTGRKRRACRRPRPPCKKYTPEQGFFIWYLRMY</sequence>
<feature type="compositionally biased region" description="Acidic residues" evidence="1">
    <location>
        <begin position="95"/>
        <end position="109"/>
    </location>
</feature>
<keyword evidence="2" id="KW-0812">Transmembrane</keyword>
<organism evidence="3 4">
    <name type="scientific">Cladophialophora chaetospira</name>
    <dbReference type="NCBI Taxonomy" id="386627"/>
    <lineage>
        <taxon>Eukaryota</taxon>
        <taxon>Fungi</taxon>
        <taxon>Dikarya</taxon>
        <taxon>Ascomycota</taxon>
        <taxon>Pezizomycotina</taxon>
        <taxon>Eurotiomycetes</taxon>
        <taxon>Chaetothyriomycetidae</taxon>
        <taxon>Chaetothyriales</taxon>
        <taxon>Herpotrichiellaceae</taxon>
        <taxon>Cladophialophora</taxon>
    </lineage>
</organism>
<feature type="compositionally biased region" description="Low complexity" evidence="1">
    <location>
        <begin position="110"/>
        <end position="123"/>
    </location>
</feature>
<dbReference type="Proteomes" id="UP001172673">
    <property type="component" value="Unassembled WGS sequence"/>
</dbReference>
<dbReference type="EMBL" id="JAPDRK010000012">
    <property type="protein sequence ID" value="KAJ9607315.1"/>
    <property type="molecule type" value="Genomic_DNA"/>
</dbReference>
<reference evidence="3" key="1">
    <citation type="submission" date="2022-10" db="EMBL/GenBank/DDBJ databases">
        <title>Culturing micro-colonial fungi from biological soil crusts in the Mojave desert and describing Neophaeococcomyces mojavensis, and introducing the new genera and species Taxawa tesnikishii.</title>
        <authorList>
            <person name="Kurbessoian T."/>
            <person name="Stajich J.E."/>
        </authorList>
    </citation>
    <scope>NUCLEOTIDE SEQUENCE</scope>
    <source>
        <strain evidence="3">TK_41</strain>
    </source>
</reference>
<keyword evidence="2" id="KW-1133">Transmembrane helix</keyword>
<feature type="compositionally biased region" description="Basic residues" evidence="1">
    <location>
        <begin position="124"/>
        <end position="137"/>
    </location>
</feature>
<protein>
    <submittedName>
        <fullName evidence="3">Uncharacterized protein</fullName>
    </submittedName>
</protein>
<evidence type="ECO:0000313" key="4">
    <source>
        <dbReference type="Proteomes" id="UP001172673"/>
    </source>
</evidence>
<evidence type="ECO:0000256" key="1">
    <source>
        <dbReference type="SAM" id="MobiDB-lite"/>
    </source>
</evidence>